<protein>
    <submittedName>
        <fullName evidence="2">Uncharacterized protein</fullName>
    </submittedName>
</protein>
<dbReference type="Proteomes" id="UP000295117">
    <property type="component" value="Unassembled WGS sequence"/>
</dbReference>
<evidence type="ECO:0000256" key="1">
    <source>
        <dbReference type="SAM" id="Phobius"/>
    </source>
</evidence>
<name>A0A4R8RY67_9MYCO</name>
<accession>A0A4R8RY67</accession>
<reference evidence="2 3" key="1">
    <citation type="journal article" date="2019" name="Sci. Rep.">
        <title>Extended insight into the Mycobacterium chelonae-abscessus complex through whole genome sequencing of Mycobacterium salmoniphilum outbreak and Mycobacterium salmoniphilum-like strains.</title>
        <authorList>
            <person name="Behra P.R.K."/>
            <person name="Das S."/>
            <person name="Pettersson B.M.F."/>
            <person name="Shirreff L."/>
            <person name="DuCote T."/>
            <person name="Jacobsson K.G."/>
            <person name="Ennis D.G."/>
            <person name="Kirsebom L.A."/>
        </authorList>
    </citation>
    <scope>NUCLEOTIDE SEQUENCE [LARGE SCALE GENOMIC DNA]</scope>
    <source>
        <strain evidence="2 3">DE 4585</strain>
    </source>
</reference>
<organism evidence="2 3">
    <name type="scientific">Mycobacteroides salmoniphilum</name>
    <dbReference type="NCBI Taxonomy" id="404941"/>
    <lineage>
        <taxon>Bacteria</taxon>
        <taxon>Bacillati</taxon>
        <taxon>Actinomycetota</taxon>
        <taxon>Actinomycetes</taxon>
        <taxon>Mycobacteriales</taxon>
        <taxon>Mycobacteriaceae</taxon>
        <taxon>Mycobacteroides</taxon>
    </lineage>
</organism>
<dbReference type="AlphaFoldDB" id="A0A4R8RY67"/>
<gene>
    <name evidence="2" type="ORF">DE4585_03253</name>
</gene>
<keyword evidence="1" id="KW-0812">Transmembrane</keyword>
<sequence>MLVVVIAMRGVAVPVVDVIHVVLVSDCLVAAAGAVDVVGMVVGLVLGAGHALNTIADMRM</sequence>
<dbReference type="EMBL" id="PECH01000008">
    <property type="protein sequence ID" value="TDZ79507.1"/>
    <property type="molecule type" value="Genomic_DNA"/>
</dbReference>
<feature type="transmembrane region" description="Helical" evidence="1">
    <location>
        <begin position="28"/>
        <end position="52"/>
    </location>
</feature>
<keyword evidence="1" id="KW-1133">Transmembrane helix</keyword>
<keyword evidence="1" id="KW-0472">Membrane</keyword>
<evidence type="ECO:0000313" key="3">
    <source>
        <dbReference type="Proteomes" id="UP000295117"/>
    </source>
</evidence>
<comment type="caution">
    <text evidence="2">The sequence shown here is derived from an EMBL/GenBank/DDBJ whole genome shotgun (WGS) entry which is preliminary data.</text>
</comment>
<evidence type="ECO:0000313" key="2">
    <source>
        <dbReference type="EMBL" id="TDZ79507.1"/>
    </source>
</evidence>
<proteinExistence type="predicted"/>